<reference evidence="1 2" key="1">
    <citation type="submission" date="2009-08" db="EMBL/GenBank/DDBJ databases">
        <authorList>
            <person name="Shrivastava S."/>
            <person name="Brinkac L.B."/>
            <person name="Brown J.L."/>
            <person name="Bruce D.B."/>
            <person name="Detter C."/>
            <person name="Green L.D."/>
            <person name="Munk C.A."/>
            <person name="Rogers Y.C."/>
            <person name="Tapia R."/>
            <person name="Sims D.R."/>
            <person name="Smith L.A."/>
            <person name="Smith T.J."/>
            <person name="Sutton G."/>
            <person name="Brettin T."/>
        </authorList>
    </citation>
    <scope>NUCLEOTIDE SEQUENCE [LARGE SCALE GENOMIC DNA]</scope>
    <source>
        <strain evidence="2">E4 str. BoNT E BL5262</strain>
    </source>
</reference>
<accession>C4ID36</accession>
<dbReference type="Proteomes" id="UP000003081">
    <property type="component" value="Unassembled WGS sequence"/>
</dbReference>
<dbReference type="HOGENOM" id="CLU_181623_2_1_9"/>
<evidence type="ECO:0000313" key="2">
    <source>
        <dbReference type="Proteomes" id="UP000003081"/>
    </source>
</evidence>
<dbReference type="InterPro" id="IPR021377">
    <property type="entry name" value="DUF3006"/>
</dbReference>
<comment type="caution">
    <text evidence="1">The sequence shown here is derived from an EMBL/GenBank/DDBJ whole genome shotgun (WGS) entry which is preliminary data.</text>
</comment>
<sequence length="72" mass="8523">MSESFIIDRIESGFVVAETEDETMVNIPENLIKGDFKEGDILIKEDEFFKVDSDLTKKRKEEIDYMLKNMWQ</sequence>
<dbReference type="Pfam" id="PF11213">
    <property type="entry name" value="DUF3006"/>
    <property type="match status" value="1"/>
</dbReference>
<name>C4ID36_CLOBU</name>
<evidence type="ECO:0000313" key="1">
    <source>
        <dbReference type="EMBL" id="EEP55832.1"/>
    </source>
</evidence>
<protein>
    <submittedName>
        <fullName evidence="1">Uncharacterized protein</fullName>
    </submittedName>
</protein>
<organism evidence="1 2">
    <name type="scientific">Clostridium butyricum E4 str. BoNT E BL5262</name>
    <dbReference type="NCBI Taxonomy" id="632245"/>
    <lineage>
        <taxon>Bacteria</taxon>
        <taxon>Bacillati</taxon>
        <taxon>Bacillota</taxon>
        <taxon>Clostridia</taxon>
        <taxon>Eubacteriales</taxon>
        <taxon>Clostridiaceae</taxon>
        <taxon>Clostridium</taxon>
    </lineage>
</organism>
<dbReference type="STRING" id="1492.ATN24_16730"/>
<keyword evidence="2" id="KW-1185">Reference proteome</keyword>
<dbReference type="AlphaFoldDB" id="C4ID36"/>
<gene>
    <name evidence="1" type="ORF">CLP_3265</name>
</gene>
<proteinExistence type="predicted"/>
<dbReference type="RefSeq" id="WP_003408481.1">
    <property type="nucleotide sequence ID" value="NZ_ACOM01000002.1"/>
</dbReference>
<dbReference type="EMBL" id="ACOM01000002">
    <property type="protein sequence ID" value="EEP55832.1"/>
    <property type="molecule type" value="Genomic_DNA"/>
</dbReference>